<organism evidence="1 2">
    <name type="scientific">Haemophilus influenzae</name>
    <dbReference type="NCBI Taxonomy" id="727"/>
    <lineage>
        <taxon>Bacteria</taxon>
        <taxon>Pseudomonadati</taxon>
        <taxon>Pseudomonadota</taxon>
        <taxon>Gammaproteobacteria</taxon>
        <taxon>Pasteurellales</taxon>
        <taxon>Pasteurellaceae</taxon>
        <taxon>Haemophilus</taxon>
    </lineage>
</organism>
<dbReference type="Proteomes" id="UP000050700">
    <property type="component" value="Unassembled WGS sequence"/>
</dbReference>
<gene>
    <name evidence="1" type="ORF">NTHI1209_01227</name>
</gene>
<dbReference type="PATRIC" id="fig|727.582.peg.1127"/>
<evidence type="ECO:0000313" key="2">
    <source>
        <dbReference type="Proteomes" id="UP000050700"/>
    </source>
</evidence>
<reference evidence="1 2" key="1">
    <citation type="submission" date="2014-05" db="EMBL/GenBank/DDBJ databases">
        <title>Methylome analysis of the phasevarions of Haemophilus influenzae.</title>
        <authorList>
            <person name="Atack J.M."/>
            <person name="Fox K.L."/>
            <person name="Power P.M."/>
            <person name="Clark T."/>
            <person name="Jurcisek J."/>
            <person name="Korlach J."/>
            <person name="Bakaletz L.O."/>
            <person name="Jennings M.P."/>
        </authorList>
    </citation>
    <scope>NUCLEOTIDE SEQUENCE [LARGE SCALE GENOMIC DNA]</scope>
    <source>
        <strain evidence="1 2">1209</strain>
    </source>
</reference>
<comment type="caution">
    <text evidence="1">The sequence shown here is derived from an EMBL/GenBank/DDBJ whole genome shotgun (WGS) entry which is preliminary data.</text>
</comment>
<dbReference type="AlphaFoldDB" id="A0A158SXM6"/>
<protein>
    <submittedName>
        <fullName evidence="1">Uncharacterized protein</fullName>
    </submittedName>
</protein>
<dbReference type="EMBL" id="JMQP01000002">
    <property type="protein sequence ID" value="KIS35620.1"/>
    <property type="molecule type" value="Genomic_DNA"/>
</dbReference>
<proteinExistence type="predicted"/>
<evidence type="ECO:0000313" key="1">
    <source>
        <dbReference type="EMBL" id="KIS35620.1"/>
    </source>
</evidence>
<sequence length="57" mass="6793">MGFAVSKAPCLRCCYCSIYYKLAQVFLSYLLHYYSLHSPNFPLLFYSRSQKPFKQRN</sequence>
<accession>A0A158SXM6</accession>
<name>A0A158SXM6_HAEIF</name>